<gene>
    <name evidence="2" type="primary">ycf55</name>
    <name evidence="2" type="ORF">ChtoCp_00011</name>
</gene>
<dbReference type="InterPro" id="IPR022552">
    <property type="entry name" value="UPF_Ycf55"/>
</dbReference>
<keyword evidence="2" id="KW-0934">Plastid</keyword>
<organism evidence="2">
    <name type="scientific">Chrysochromulina tobinii</name>
    <dbReference type="NCBI Taxonomy" id="1460289"/>
    <lineage>
        <taxon>Eukaryota</taxon>
        <taxon>Haptista</taxon>
        <taxon>Haptophyta</taxon>
        <taxon>Prymnesiophyceae</taxon>
        <taxon>Prymnesiales</taxon>
        <taxon>Chrysochromulinaceae</taxon>
        <taxon>Chrysochromulina</taxon>
    </lineage>
</organism>
<keyword evidence="1" id="KW-1133">Transmembrane helix</keyword>
<reference evidence="2" key="2">
    <citation type="submission" date="2016-02" db="EMBL/GenBank/DDBJ databases">
        <authorList>
            <person name="Wen L."/>
            <person name="He K."/>
            <person name="Yang H."/>
        </authorList>
    </citation>
    <scope>NUCLEOTIDE SEQUENCE</scope>
    <source>
        <strain evidence="2">CCMP291</strain>
    </source>
</reference>
<sequence>MVKVRKLRTPKLQLLTANLFTRISYKINFISSKNGDQSVLAIDILKKEVQKDLLHITSQNLEKTYRELLGHKSPQLNMQLNGEAIFILLLKEICDSFLIKQYGCDVRLKLNEFTKSFYVKNLLEEIDIIFKVPFYAILNSKAAEFLLVYYPVYNYASENFLEALIDHLVIEIANCVAYVTLVNFSFLYSFRQTLYRSKFLSLRNFEQFKNNLIWQVRIKIYIQRPTSFYSSSYRLFLLRTTGIYTRTIYANRPQYFNSLTKFPLFVVTIVELKDFIGSRFDELVYFLSKGLRFILTSVLGQFIGLVWRGIREGLKK</sequence>
<keyword evidence="2" id="KW-0150">Chloroplast</keyword>
<name>A0A075DVL7_9EUKA</name>
<proteinExistence type="predicted"/>
<evidence type="ECO:0000256" key="1">
    <source>
        <dbReference type="SAM" id="Phobius"/>
    </source>
</evidence>
<accession>A0A075DVL7</accession>
<protein>
    <submittedName>
        <fullName evidence="2">CheY-like family protein</fullName>
    </submittedName>
</protein>
<geneLocation type="chloroplast" evidence="2"/>
<keyword evidence="1" id="KW-0812">Transmembrane</keyword>
<dbReference type="Pfam" id="PF12452">
    <property type="entry name" value="DUF3685"/>
    <property type="match status" value="1"/>
</dbReference>
<dbReference type="EMBL" id="KJ201907">
    <property type="protein sequence ID" value="AHY04308.2"/>
    <property type="molecule type" value="Genomic_DNA"/>
</dbReference>
<reference evidence="2" key="1">
    <citation type="journal article" date="2014" name="BMC Genomics">
        <title>The mitochondrial and chloroplast genomes of the haptophyte Chrysochromulina tobin contain unique repeat structures and gene profiles.</title>
        <authorList>
            <person name="Hovde B.T."/>
            <person name="Starkenburg S.R."/>
            <person name="Hunsperger H.M."/>
            <person name="Mercer L.D."/>
            <person name="Deodato C.R."/>
            <person name="Jha R.K."/>
            <person name="Chertkov O."/>
            <person name="Monnat R.J.Jr."/>
            <person name="Cattolico R.A."/>
        </authorList>
    </citation>
    <scope>NUCLEOTIDE SEQUENCE</scope>
    <source>
        <strain evidence="2">CCMP291</strain>
    </source>
</reference>
<evidence type="ECO:0000313" key="2">
    <source>
        <dbReference type="EMBL" id="AHY04308.2"/>
    </source>
</evidence>
<dbReference type="AlphaFoldDB" id="A0A075DVL7"/>
<feature type="transmembrane region" description="Helical" evidence="1">
    <location>
        <begin position="168"/>
        <end position="190"/>
    </location>
</feature>
<keyword evidence="1" id="KW-0472">Membrane</keyword>